<dbReference type="InterPro" id="IPR036928">
    <property type="entry name" value="AS_sf"/>
</dbReference>
<evidence type="ECO:0000259" key="1">
    <source>
        <dbReference type="Pfam" id="PF01425"/>
    </source>
</evidence>
<dbReference type="AlphaFoldDB" id="A0A3M7DBE4"/>
<proteinExistence type="predicted"/>
<evidence type="ECO:0000313" key="2">
    <source>
        <dbReference type="EMBL" id="RMY61599.1"/>
    </source>
</evidence>
<comment type="caution">
    <text evidence="2">The sequence shown here is derived from an EMBL/GenBank/DDBJ whole genome shotgun (WGS) entry which is preliminary data.</text>
</comment>
<sequence>MANSQFDLLRLTATKAARLLDERKTTSVELVKAYLAQINAHNHSGLKINALISVAPADLLLATAKKLDQERSSGRSRSSLHGIPFVCKDVFVTHPSLGLPTTAGAPCFQTAVAKRTSPVIEHLLGMGMILVGKANMTEFCGLKTPDHTTGWSPTGGQTQSPFVFGGLEEDEKTIGHSSPGGSSSGSASAVAAGFVPLSIGTEVCGSIITPASRAGLYALKCSNGAIKEDGCFGFSKHLDCIGGMAKSVEDLAVLTSALMKRESPFDLGNRCCDGLRVAFTELEGWIWPESACSWPGETLIETENCYAEAASKLKSLGSQVTEKVDLTAPWAEFEMDDKSIFTEISRQSFCKNVPKMSISDDESVFDVLSERLPAFINEFDTCKVRSLADIVAYNEQNKDVCMPREHEGQTDLTNLVEAPRDGANQKAMLVEMRRRGRLALDAVLEDHDVVVSIADGPLPMHAAAAGWEIYPAEPASISHRNWNMHSGMNTGWTKVMADERLLYLGYPIACVPLGVVKYSDENQRPYGLSLTAGKGQEGKLLQFMAAFESAFPSRPLPRPLLQWRDTYD</sequence>
<name>A0A3M7DBE4_HORWE</name>
<reference evidence="2 3" key="1">
    <citation type="journal article" date="2018" name="BMC Genomics">
        <title>Genomic evidence for intraspecific hybridization in a clonal and extremely halotolerant yeast.</title>
        <authorList>
            <person name="Gostincar C."/>
            <person name="Stajich J.E."/>
            <person name="Zupancic J."/>
            <person name="Zalar P."/>
            <person name="Gunde-Cimerman N."/>
        </authorList>
    </citation>
    <scope>NUCLEOTIDE SEQUENCE [LARGE SCALE GENOMIC DNA]</scope>
    <source>
        <strain evidence="2 3">EXF-151</strain>
    </source>
</reference>
<feature type="domain" description="Amidase" evidence="1">
    <location>
        <begin position="29"/>
        <end position="262"/>
    </location>
</feature>
<evidence type="ECO:0000313" key="3">
    <source>
        <dbReference type="Proteomes" id="UP000270230"/>
    </source>
</evidence>
<accession>A0A3M7DBE4</accession>
<dbReference type="SUPFAM" id="SSF75304">
    <property type="entry name" value="Amidase signature (AS) enzymes"/>
    <property type="match status" value="1"/>
</dbReference>
<dbReference type="VEuPathDB" id="FungiDB:BTJ68_01919"/>
<dbReference type="EMBL" id="QWIN01000031">
    <property type="protein sequence ID" value="RMY61599.1"/>
    <property type="molecule type" value="Genomic_DNA"/>
</dbReference>
<dbReference type="InterPro" id="IPR023631">
    <property type="entry name" value="Amidase_dom"/>
</dbReference>
<protein>
    <recommendedName>
        <fullName evidence="1">Amidase domain-containing protein</fullName>
    </recommendedName>
</protein>
<dbReference type="Gene3D" id="3.90.1300.10">
    <property type="entry name" value="Amidase signature (AS) domain"/>
    <property type="match status" value="1"/>
</dbReference>
<dbReference type="PANTHER" id="PTHR42678:SF34">
    <property type="entry name" value="OS04G0183300 PROTEIN"/>
    <property type="match status" value="1"/>
</dbReference>
<gene>
    <name evidence="2" type="ORF">D0865_00904</name>
</gene>
<organism evidence="2 3">
    <name type="scientific">Hortaea werneckii</name>
    <name type="common">Black yeast</name>
    <name type="synonym">Cladosporium werneckii</name>
    <dbReference type="NCBI Taxonomy" id="91943"/>
    <lineage>
        <taxon>Eukaryota</taxon>
        <taxon>Fungi</taxon>
        <taxon>Dikarya</taxon>
        <taxon>Ascomycota</taxon>
        <taxon>Pezizomycotina</taxon>
        <taxon>Dothideomycetes</taxon>
        <taxon>Dothideomycetidae</taxon>
        <taxon>Mycosphaerellales</taxon>
        <taxon>Teratosphaeriaceae</taxon>
        <taxon>Hortaea</taxon>
    </lineage>
</organism>
<dbReference type="Pfam" id="PF01425">
    <property type="entry name" value="Amidase"/>
    <property type="match status" value="1"/>
</dbReference>
<dbReference type="Proteomes" id="UP000270230">
    <property type="component" value="Unassembled WGS sequence"/>
</dbReference>
<dbReference type="PANTHER" id="PTHR42678">
    <property type="entry name" value="AMIDASE"/>
    <property type="match status" value="1"/>
</dbReference>
<dbReference type="OrthoDB" id="566138at2759"/>